<gene>
    <name evidence="1" type="ORF">bhn_I2519</name>
</gene>
<reference evidence="2" key="1">
    <citation type="submission" date="2016-10" db="EMBL/GenBank/DDBJ databases">
        <title>The complete genome sequence of the rumen bacterium Butyrivibrio hungatei MB2003.</title>
        <authorList>
            <person name="Palevich N."/>
            <person name="Kelly W.J."/>
            <person name="Leahy S.C."/>
            <person name="Altermann E."/>
            <person name="Rakonjac J."/>
            <person name="Attwood G.T."/>
        </authorList>
    </citation>
    <scope>NUCLEOTIDE SEQUENCE [LARGE SCALE GENOMIC DNA]</scope>
    <source>
        <strain evidence="2">MB2003</strain>
    </source>
</reference>
<accession>A0A1D9P4U8</accession>
<evidence type="ECO:0000313" key="1">
    <source>
        <dbReference type="EMBL" id="AOZ97551.1"/>
    </source>
</evidence>
<dbReference type="SUPFAM" id="SSF82171">
    <property type="entry name" value="DPP6 N-terminal domain-like"/>
    <property type="match status" value="1"/>
</dbReference>
<dbReference type="OrthoDB" id="1761263at2"/>
<protein>
    <submittedName>
        <fullName evidence="1">Uncharacterized protein</fullName>
    </submittedName>
</protein>
<organism evidence="1 2">
    <name type="scientific">Butyrivibrio hungatei</name>
    <dbReference type="NCBI Taxonomy" id="185008"/>
    <lineage>
        <taxon>Bacteria</taxon>
        <taxon>Bacillati</taxon>
        <taxon>Bacillota</taxon>
        <taxon>Clostridia</taxon>
        <taxon>Lachnospirales</taxon>
        <taxon>Lachnospiraceae</taxon>
        <taxon>Butyrivibrio</taxon>
    </lineage>
</organism>
<dbReference type="KEGG" id="bhu:bhn_I2519"/>
<dbReference type="AlphaFoldDB" id="A0A1D9P4U8"/>
<dbReference type="EMBL" id="CP017831">
    <property type="protein sequence ID" value="AOZ97551.1"/>
    <property type="molecule type" value="Genomic_DNA"/>
</dbReference>
<proteinExistence type="predicted"/>
<dbReference type="RefSeq" id="WP_071177141.1">
    <property type="nucleotide sequence ID" value="NZ_CP017831.1"/>
</dbReference>
<keyword evidence="2" id="KW-1185">Reference proteome</keyword>
<name>A0A1D9P4U8_9FIRM</name>
<evidence type="ECO:0000313" key="2">
    <source>
        <dbReference type="Proteomes" id="UP000179284"/>
    </source>
</evidence>
<dbReference type="Proteomes" id="UP000179284">
    <property type="component" value="Chromosome I"/>
</dbReference>
<sequence length="853" mass="95898">MRERSVKLTILKTVYAILVFVLALFVISKLSNGDNADMTAKMPSATLPVVTLINGDQEVNPMHGYLSDVDVNYQRGSVFPIGQDRTLKYKINTFGETVWNISFEVRSIDGKGLVENTSITDYVESSDAITGTIQIKDLITLGNEYVLVFVMETNSGKAKYYTRFVWTEDDSRYNLDKELSFVLGFSNATFNKTEAKEYSKYLESNSEGDNTTFSKVDIHSSFNQVTWGDLNITKHTTPDVYVTDIHGQTGSFELQYRVILKDSSVTKTYNVCEYFRVRFTSDRIYLLNYERTMDYIFDSGSYSIGSNTINLGISDPDIELVESSSGSTFAFVSQNRLYSFNHAENKLAYLFGFYDTDNDDIRTRWNRHVIKILNVDEAGNVKFAVAGYMNRGLHEGRVGIAVYDYNASLNSVEEEAFIESTRSAEILTSYIDELAYVSNSNIFYCMLDQNIYEIDLIDKESKSVVDDIGAGQYKISDSKRVIAWQSSDLKSLNVMNLNTRAVSEIEAEKGDFIILLGFMGEDLIYGVVHSDDVLNDQMGNPIYAMYSLRIVDVEGNVLENYSPDGVYITGITINDNQLKISRVVKNAEGTEYESTYDDQIMNTLEVHGGSNVVTVASVDVFEKIVQITTKNEIKTKQLRVLTPYQTLFEGDRNVVVDIERNPDSNPFYYVYDLDGDVRVYSDPSSAVLDAYDAPGIVLGDNNRYVWVKGNLSRSNQIMAITRNAESYDDMTSNSPVAVCLDLILQFNGTNRDVEGMLESGAGAMTILQSSLAEAKVLDLDKCPLSAMLYYVNQDIPVMALLNNGDAMLILGFNELNTVLLDPKTGQVYKYGMKDSEELFENNGNHFITYITED</sequence>